<dbReference type="InterPro" id="IPR013087">
    <property type="entry name" value="Znf_C2H2_type"/>
</dbReference>
<dbReference type="EMBL" id="AZGY01000013">
    <property type="protein sequence ID" value="KZZ93419.1"/>
    <property type="molecule type" value="Genomic_DNA"/>
</dbReference>
<feature type="compositionally biased region" description="Basic and acidic residues" evidence="5">
    <location>
        <begin position="257"/>
        <end position="266"/>
    </location>
</feature>
<dbReference type="SUPFAM" id="SSF57667">
    <property type="entry name" value="beta-beta-alpha zinc fingers"/>
    <property type="match status" value="1"/>
</dbReference>
<protein>
    <submittedName>
        <fullName evidence="8">Meiotically up-regulated protein</fullName>
    </submittedName>
</protein>
<dbReference type="Gene3D" id="3.30.160.60">
    <property type="entry name" value="Classic Zinc Finger"/>
    <property type="match status" value="1"/>
</dbReference>
<feature type="compositionally biased region" description="Low complexity" evidence="5">
    <location>
        <begin position="489"/>
        <end position="498"/>
    </location>
</feature>
<dbReference type="Gene3D" id="1.10.287.110">
    <property type="entry name" value="DnaJ domain"/>
    <property type="match status" value="1"/>
</dbReference>
<evidence type="ECO:0000259" key="7">
    <source>
        <dbReference type="PROSITE" id="PS50157"/>
    </source>
</evidence>
<dbReference type="PROSITE" id="PS50076">
    <property type="entry name" value="DNAJ_2"/>
    <property type="match status" value="1"/>
</dbReference>
<dbReference type="Proteomes" id="UP000078544">
    <property type="component" value="Unassembled WGS sequence"/>
</dbReference>
<dbReference type="AlphaFoldDB" id="A0A168A3I0"/>
<keyword evidence="2 4" id="KW-0863">Zinc-finger</keyword>
<sequence>MGAHQSVPGAGHSAAPSAAKACYYELIGVERDATDVEIKKAYRKKALELHPDRNLNDVQEATRKFAEVQAAYEILSDPQERAWYDSHRDAIISGADDPGSGADPATFHNVSLTSTEEILDLIRKFNSTIPFNDEPTGFFGVLREKFEHLALEEETAAEMAHLDCPVYSTFGASDDNYDTVVKPFYASWLSFATLKSFSWKDKYRLSDAPDRRVRRLMEKENKKCREEAIRDFNEAIRFLVTFVRKRDPRYIPNTQTDNERQKHLRDAAASQAARSRAENQRNIGTYQGPDWTQSQDDDAHDDYFSEIEQDSEIEILECVVCNKTFKSIQQLEVHEKSKKHIKALQLLRNHMKKEGMVIGLDSESIHGSERSDDVPETITSPRLDGSVLEGVQDTNKASKHPTETEHFTEKQSHENWTSPSRLDESESDEYAPRNLVEKRFVSEALSKSSQEADGSLVASLQDISLETSPSAPRSKIGAAKAKRQKKAARQSSAKDIQV</sequence>
<evidence type="ECO:0000313" key="9">
    <source>
        <dbReference type="Proteomes" id="UP000078544"/>
    </source>
</evidence>
<name>A0A168A3I0_9HYPO</name>
<evidence type="ECO:0000313" key="8">
    <source>
        <dbReference type="EMBL" id="KZZ93419.1"/>
    </source>
</evidence>
<dbReference type="PROSITE" id="PS50157">
    <property type="entry name" value="ZINC_FINGER_C2H2_2"/>
    <property type="match status" value="1"/>
</dbReference>
<dbReference type="InterPro" id="IPR022755">
    <property type="entry name" value="Znf_C2H2_jaz"/>
</dbReference>
<feature type="region of interest" description="Disordered" evidence="5">
    <location>
        <begin position="250"/>
        <end position="298"/>
    </location>
</feature>
<feature type="region of interest" description="Disordered" evidence="5">
    <location>
        <begin position="362"/>
        <end position="433"/>
    </location>
</feature>
<dbReference type="InterPro" id="IPR036869">
    <property type="entry name" value="J_dom_sf"/>
</dbReference>
<feature type="domain" description="C2H2-type" evidence="7">
    <location>
        <begin position="316"/>
        <end position="340"/>
    </location>
</feature>
<dbReference type="PANTHER" id="PTHR44029:SF1">
    <property type="entry name" value="DNAJ HOMOLOG SUBFAMILY C MEMBER 21"/>
    <property type="match status" value="1"/>
</dbReference>
<keyword evidence="9" id="KW-1185">Reference proteome</keyword>
<evidence type="ECO:0000256" key="3">
    <source>
        <dbReference type="ARBA" id="ARBA00022833"/>
    </source>
</evidence>
<dbReference type="InterPro" id="IPR051964">
    <property type="entry name" value="Chaperone_stress_response"/>
</dbReference>
<evidence type="ECO:0000256" key="2">
    <source>
        <dbReference type="ARBA" id="ARBA00022771"/>
    </source>
</evidence>
<dbReference type="FunFam" id="1.10.287.110:FF:000046">
    <property type="entry name" value="dnaJ homolog subfamily C member 21"/>
    <property type="match status" value="1"/>
</dbReference>
<feature type="region of interest" description="Disordered" evidence="5">
    <location>
        <begin position="465"/>
        <end position="498"/>
    </location>
</feature>
<keyword evidence="3" id="KW-0862">Zinc</keyword>
<evidence type="ECO:0000259" key="6">
    <source>
        <dbReference type="PROSITE" id="PS50076"/>
    </source>
</evidence>
<dbReference type="OrthoDB" id="5894at2759"/>
<dbReference type="STRING" id="1081109.A0A168A3I0"/>
<feature type="domain" description="J" evidence="6">
    <location>
        <begin position="22"/>
        <end position="88"/>
    </location>
</feature>
<dbReference type="InterPro" id="IPR036236">
    <property type="entry name" value="Znf_C2H2_sf"/>
</dbReference>
<dbReference type="SMART" id="SM00271">
    <property type="entry name" value="DnaJ"/>
    <property type="match status" value="1"/>
</dbReference>
<dbReference type="Pfam" id="PF00226">
    <property type="entry name" value="DnaJ"/>
    <property type="match status" value="1"/>
</dbReference>
<accession>A0A168A3I0</accession>
<feature type="compositionally biased region" description="Basic and acidic residues" evidence="5">
    <location>
        <begin position="400"/>
        <end position="413"/>
    </location>
</feature>
<dbReference type="InterPro" id="IPR003604">
    <property type="entry name" value="Matrin/U1-like-C_Znf_C2H2"/>
</dbReference>
<organism evidence="8 9">
    <name type="scientific">Moelleriella libera RCEF 2490</name>
    <dbReference type="NCBI Taxonomy" id="1081109"/>
    <lineage>
        <taxon>Eukaryota</taxon>
        <taxon>Fungi</taxon>
        <taxon>Dikarya</taxon>
        <taxon>Ascomycota</taxon>
        <taxon>Pezizomycotina</taxon>
        <taxon>Sordariomycetes</taxon>
        <taxon>Hypocreomycetidae</taxon>
        <taxon>Hypocreales</taxon>
        <taxon>Clavicipitaceae</taxon>
        <taxon>Moelleriella</taxon>
    </lineage>
</organism>
<dbReference type="PRINTS" id="PR00625">
    <property type="entry name" value="JDOMAIN"/>
</dbReference>
<dbReference type="GO" id="GO:0005737">
    <property type="term" value="C:cytoplasm"/>
    <property type="evidence" value="ECO:0007669"/>
    <property type="project" value="TreeGrafter"/>
</dbReference>
<evidence type="ECO:0000256" key="1">
    <source>
        <dbReference type="ARBA" id="ARBA00022723"/>
    </source>
</evidence>
<comment type="caution">
    <text evidence="8">The sequence shown here is derived from an EMBL/GenBank/DDBJ whole genome shotgun (WGS) entry which is preliminary data.</text>
</comment>
<dbReference type="InterPro" id="IPR001623">
    <property type="entry name" value="DnaJ_domain"/>
</dbReference>
<dbReference type="PROSITE" id="PS00028">
    <property type="entry name" value="ZINC_FINGER_C2H2_1"/>
    <property type="match status" value="1"/>
</dbReference>
<reference evidence="8 9" key="1">
    <citation type="journal article" date="2016" name="Genome Biol. Evol.">
        <title>Divergent and convergent evolution of fungal pathogenicity.</title>
        <authorList>
            <person name="Shang Y."/>
            <person name="Xiao G."/>
            <person name="Zheng P."/>
            <person name="Cen K."/>
            <person name="Zhan S."/>
            <person name="Wang C."/>
        </authorList>
    </citation>
    <scope>NUCLEOTIDE SEQUENCE [LARGE SCALE GENOMIC DNA]</scope>
    <source>
        <strain evidence="8 9">RCEF 2490</strain>
    </source>
</reference>
<dbReference type="InterPro" id="IPR054076">
    <property type="entry name" value="ZUO1-like_ZHD"/>
</dbReference>
<dbReference type="PROSITE" id="PS00636">
    <property type="entry name" value="DNAJ_1"/>
    <property type="match status" value="1"/>
</dbReference>
<dbReference type="GO" id="GO:0003676">
    <property type="term" value="F:nucleic acid binding"/>
    <property type="evidence" value="ECO:0007669"/>
    <property type="project" value="InterPro"/>
</dbReference>
<evidence type="ECO:0000256" key="5">
    <source>
        <dbReference type="SAM" id="MobiDB-lite"/>
    </source>
</evidence>
<dbReference type="Pfam" id="PF21884">
    <property type="entry name" value="ZUO1-like_ZHD"/>
    <property type="match status" value="1"/>
</dbReference>
<gene>
    <name evidence="8" type="ORF">AAL_05804</name>
</gene>
<dbReference type="Pfam" id="PF12171">
    <property type="entry name" value="zf-C2H2_jaz"/>
    <property type="match status" value="1"/>
</dbReference>
<dbReference type="PANTHER" id="PTHR44029">
    <property type="entry name" value="DNAJ HOMOLOG SUBFAMILY C MEMBER 21"/>
    <property type="match status" value="1"/>
</dbReference>
<dbReference type="SUPFAM" id="SSF46565">
    <property type="entry name" value="Chaperone J-domain"/>
    <property type="match status" value="1"/>
</dbReference>
<dbReference type="CDD" id="cd06257">
    <property type="entry name" value="DnaJ"/>
    <property type="match status" value="1"/>
</dbReference>
<proteinExistence type="predicted"/>
<dbReference type="SMART" id="SM00451">
    <property type="entry name" value="ZnF_U1"/>
    <property type="match status" value="1"/>
</dbReference>
<feature type="compositionally biased region" description="Basic and acidic residues" evidence="5">
    <location>
        <begin position="363"/>
        <end position="373"/>
    </location>
</feature>
<evidence type="ECO:0000256" key="4">
    <source>
        <dbReference type="PROSITE-ProRule" id="PRU00042"/>
    </source>
</evidence>
<dbReference type="GO" id="GO:0008270">
    <property type="term" value="F:zinc ion binding"/>
    <property type="evidence" value="ECO:0007669"/>
    <property type="project" value="UniProtKB-KW"/>
</dbReference>
<keyword evidence="1" id="KW-0479">Metal-binding</keyword>
<dbReference type="InterPro" id="IPR018253">
    <property type="entry name" value="DnaJ_domain_CS"/>
</dbReference>
<feature type="compositionally biased region" description="Polar residues" evidence="5">
    <location>
        <begin position="280"/>
        <end position="294"/>
    </location>
</feature>